<evidence type="ECO:0000313" key="1">
    <source>
        <dbReference type="EMBL" id="GDY68148.1"/>
    </source>
</evidence>
<comment type="caution">
    <text evidence="1">The sequence shown here is derived from an EMBL/GenBank/DDBJ whole genome shotgun (WGS) entry which is preliminary data.</text>
</comment>
<reference evidence="1 2" key="1">
    <citation type="submission" date="2019-04" db="EMBL/GenBank/DDBJ databases">
        <title>Draft genome sequences of Streptomyces avermitilis NBRC 14893.</title>
        <authorList>
            <person name="Komaki H."/>
            <person name="Tamura T."/>
            <person name="Hosoyama A."/>
        </authorList>
    </citation>
    <scope>NUCLEOTIDE SEQUENCE [LARGE SCALE GENOMIC DNA]</scope>
    <source>
        <strain evidence="1 2">NBRC 14893</strain>
    </source>
</reference>
<proteinExistence type="predicted"/>
<name>A0A4D4M8J0_STRAX</name>
<sequence>MRTPREALDTGDTGMTDWDFGDFPFGLELLTMPPVGPSRATAVTPYVAGPCDPGLTVMQLRLLADSPLVDDVPEEARKVSPEQIFWFRWITGHQITFVIWHLMGKLLEQTAERGEPDRSTAARLETYVSGYNAMLLYTGSCPLDTYQSLIRPRMYLQHRSFSGTWASDFTPVRSLFRGRGPARGASREAARLARAVEINKAIHDGIAARLVPAGKSLLQEAMTGPVVRPSERTALLYDNFFMTLRGPVDDDTTITQLLRRLRAVAMDLAVNGLYPLGHEGDERPEELRRVEVADCENRIGHVLHEVGEAAVTPAGSLSYQ</sequence>
<evidence type="ECO:0000313" key="2">
    <source>
        <dbReference type="Proteomes" id="UP000302139"/>
    </source>
</evidence>
<gene>
    <name evidence="1" type="ORF">SAV14893_075410</name>
</gene>
<dbReference type="Proteomes" id="UP000302139">
    <property type="component" value="Unassembled WGS sequence"/>
</dbReference>
<organism evidence="1 2">
    <name type="scientific">Streptomyces avermitilis</name>
    <dbReference type="NCBI Taxonomy" id="33903"/>
    <lineage>
        <taxon>Bacteria</taxon>
        <taxon>Bacillati</taxon>
        <taxon>Actinomycetota</taxon>
        <taxon>Actinomycetes</taxon>
        <taxon>Kitasatosporales</taxon>
        <taxon>Streptomycetaceae</taxon>
        <taxon>Streptomyces</taxon>
    </lineage>
</organism>
<evidence type="ECO:0008006" key="3">
    <source>
        <dbReference type="Google" id="ProtNLM"/>
    </source>
</evidence>
<dbReference type="EMBL" id="BJHX01000001">
    <property type="protein sequence ID" value="GDY68148.1"/>
    <property type="molecule type" value="Genomic_DNA"/>
</dbReference>
<accession>A0A4D4M8J0</accession>
<dbReference type="AlphaFoldDB" id="A0A4D4M8J0"/>
<protein>
    <recommendedName>
        <fullName evidence="3">L-tyrosine 3-hydroxylase</fullName>
    </recommendedName>
</protein>